<dbReference type="InterPro" id="IPR027788">
    <property type="entry name" value="Alpha/beta-hydrolase_N_dom"/>
</dbReference>
<evidence type="ECO:0000259" key="2">
    <source>
        <dbReference type="Pfam" id="PF10081"/>
    </source>
</evidence>
<keyword evidence="1" id="KW-0472">Membrane</keyword>
<evidence type="ECO:0000313" key="4">
    <source>
        <dbReference type="EMBL" id="PSJ61473.1"/>
    </source>
</evidence>
<organism evidence="4 5">
    <name type="scientific">Pseudaminobacter soli</name>
    <name type="common">ex Li et al. 2025</name>
    <dbReference type="NCBI Taxonomy" id="1295366"/>
    <lineage>
        <taxon>Bacteria</taxon>
        <taxon>Pseudomonadati</taxon>
        <taxon>Pseudomonadota</taxon>
        <taxon>Alphaproteobacteria</taxon>
        <taxon>Hyphomicrobiales</taxon>
        <taxon>Phyllobacteriaceae</taxon>
        <taxon>Pseudaminobacter</taxon>
    </lineage>
</organism>
<feature type="transmembrane region" description="Helical" evidence="1">
    <location>
        <begin position="122"/>
        <end position="141"/>
    </location>
</feature>
<feature type="transmembrane region" description="Helical" evidence="1">
    <location>
        <begin position="12"/>
        <end position="34"/>
    </location>
</feature>
<dbReference type="OrthoDB" id="4397445at2"/>
<dbReference type="AlphaFoldDB" id="A0A2P7SG68"/>
<feature type="domain" description="Alpha/beta-hydrolase N-terminal" evidence="3">
    <location>
        <begin position="29"/>
        <end position="236"/>
    </location>
</feature>
<feature type="domain" description="Alpha/beta-hydrolase catalytic" evidence="2">
    <location>
        <begin position="253"/>
        <end position="540"/>
    </location>
</feature>
<dbReference type="EMBL" id="PXYL01000004">
    <property type="protein sequence ID" value="PSJ61473.1"/>
    <property type="molecule type" value="Genomic_DNA"/>
</dbReference>
<keyword evidence="5" id="KW-1185">Reference proteome</keyword>
<dbReference type="RefSeq" id="WP_106723903.1">
    <property type="nucleotide sequence ID" value="NZ_PXYL01000004.1"/>
</dbReference>
<accession>A0A2P7SG68</accession>
<dbReference type="PIRSF" id="PIRSF007542">
    <property type="entry name" value="UCP007542"/>
    <property type="match status" value="1"/>
</dbReference>
<dbReference type="Proteomes" id="UP000240653">
    <property type="component" value="Unassembled WGS sequence"/>
</dbReference>
<feature type="transmembrane region" description="Helical" evidence="1">
    <location>
        <begin position="78"/>
        <end position="96"/>
    </location>
</feature>
<reference evidence="4 5" key="1">
    <citation type="submission" date="2018-03" db="EMBL/GenBank/DDBJ databases">
        <title>The draft genome of Mesorhizobium soli JCM 19897.</title>
        <authorList>
            <person name="Li L."/>
            <person name="Liu L."/>
            <person name="Liang L."/>
            <person name="Wang T."/>
            <person name="Zhang X."/>
        </authorList>
    </citation>
    <scope>NUCLEOTIDE SEQUENCE [LARGE SCALE GENOMIC DNA]</scope>
    <source>
        <strain evidence="4 5">JCM 19897</strain>
    </source>
</reference>
<comment type="caution">
    <text evidence="4">The sequence shown here is derived from an EMBL/GenBank/DDBJ whole genome shotgun (WGS) entry which is preliminary data.</text>
</comment>
<feature type="transmembrane region" description="Helical" evidence="1">
    <location>
        <begin position="162"/>
        <end position="185"/>
    </location>
</feature>
<name>A0A2P7SG68_9HYPH</name>
<dbReference type="InterPro" id="IPR027787">
    <property type="entry name" value="Alpha/beta-hydrolase_catalytic"/>
</dbReference>
<keyword evidence="1" id="KW-0812">Transmembrane</keyword>
<evidence type="ECO:0000313" key="5">
    <source>
        <dbReference type="Proteomes" id="UP000240653"/>
    </source>
</evidence>
<keyword evidence="1" id="KW-1133">Transmembrane helix</keyword>
<dbReference type="Pfam" id="PF15420">
    <property type="entry name" value="Abhydrolase_9_N"/>
    <property type="match status" value="1"/>
</dbReference>
<evidence type="ECO:0008006" key="6">
    <source>
        <dbReference type="Google" id="ProtNLM"/>
    </source>
</evidence>
<dbReference type="Pfam" id="PF10081">
    <property type="entry name" value="Abhydrolase_9"/>
    <property type="match status" value="1"/>
</dbReference>
<feature type="transmembrane region" description="Helical" evidence="1">
    <location>
        <begin position="46"/>
        <end position="66"/>
    </location>
</feature>
<gene>
    <name evidence="4" type="ORF">C7I85_10500</name>
</gene>
<evidence type="ECO:0000256" key="1">
    <source>
        <dbReference type="SAM" id="Phobius"/>
    </source>
</evidence>
<sequence>MLQRWLVGLWRSYSAVGLLMGTLFFAASLTPSLLPRTFITQGVLSGVSMAAGYGVGLLCLLLWNYMELPQLQPRTGRTIKIAAAVVCAGIVLLFLWRTTEWQNSIRTLMQLEPVDSANPSKLGLIGLVTFIVLIALARLFQWIYRRAATFTNRFVPRRISNVIGFAIALLLFASVANGVIFRFALHAADSSYKRLDALIEDDIQPPSDPSKTGSRGSLLRWDELGRMGRSYIARGPSKQDIESFLKREAKEPIRVYVGLRSADTAQARAKLALEELKRVGAFERSALVVVTPTGTGWVDPEAADPLEYLHGGDIASVAVQYSYLASWLALLVEPDYGTETSRALFLEVYGYWTTLPKDHRPKLYLYGLSLGALSSTQSSELFEVLGDPYDGALWSGPPFSTSLWRTITDNRNPGSPQWLPLFRDGSYVRFTAQKNALDIPSAHWGPMRVVFLQYASDPITFFEYASAYREPQWMHAPRGPDVSPQLKWFPIVTFLQLGLDMAMATTTPMGYGHVYAPEHYIDAWVAVMDVKWSSEEIERLKQFFRQRQP</sequence>
<evidence type="ECO:0000259" key="3">
    <source>
        <dbReference type="Pfam" id="PF15420"/>
    </source>
</evidence>
<proteinExistence type="predicted"/>
<dbReference type="InterPro" id="IPR012037">
    <property type="entry name" value="Alpha/beta-hydrolase_fam"/>
</dbReference>
<protein>
    <recommendedName>
        <fullName evidence="6">Alpha/beta-hydrolase catalytic domain-containing protein</fullName>
    </recommendedName>
</protein>